<dbReference type="RefSeq" id="WP_345629573.1">
    <property type="nucleotide sequence ID" value="NZ_BAABJR010000005.1"/>
</dbReference>
<dbReference type="PANTHER" id="PTHR35787">
    <property type="entry name" value="GLYCEROL UPTAKE OPERON ANTITERMINATOR REGULATORY PROTEIN"/>
    <property type="match status" value="1"/>
</dbReference>
<protein>
    <submittedName>
        <fullName evidence="1">Glycerol-3-phosphate responsive antiterminator</fullName>
    </submittedName>
</protein>
<keyword evidence="2" id="KW-1185">Reference proteome</keyword>
<dbReference type="Pfam" id="PF04309">
    <property type="entry name" value="G3P_antiterm"/>
    <property type="match status" value="1"/>
</dbReference>
<evidence type="ECO:0000313" key="1">
    <source>
        <dbReference type="EMBL" id="GAA5207838.1"/>
    </source>
</evidence>
<dbReference type="Proteomes" id="UP001499878">
    <property type="component" value="Unassembled WGS sequence"/>
</dbReference>
<proteinExistence type="predicted"/>
<dbReference type="SUPFAM" id="SSF110391">
    <property type="entry name" value="GlpP-like"/>
    <property type="match status" value="1"/>
</dbReference>
<gene>
    <name evidence="1" type="ORF">GCM10023323_24960</name>
</gene>
<name>A0ABP9T4B5_9ACTN</name>
<dbReference type="InterPro" id="IPR006699">
    <property type="entry name" value="GlpP"/>
</dbReference>
<dbReference type="PANTHER" id="PTHR35787:SF1">
    <property type="entry name" value="GLYCEROL UPTAKE OPERON ANTITERMINATOR REGULATORY PROTEIN"/>
    <property type="match status" value="1"/>
</dbReference>
<organism evidence="1 2">
    <name type="scientific">Streptomyces thinghirensis</name>
    <dbReference type="NCBI Taxonomy" id="551547"/>
    <lineage>
        <taxon>Bacteria</taxon>
        <taxon>Bacillati</taxon>
        <taxon>Actinomycetota</taxon>
        <taxon>Actinomycetes</taxon>
        <taxon>Kitasatosporales</taxon>
        <taxon>Streptomycetaceae</taxon>
        <taxon>Streptomyces</taxon>
    </lineage>
</organism>
<dbReference type="InterPro" id="IPR013785">
    <property type="entry name" value="Aldolase_TIM"/>
</dbReference>
<comment type="caution">
    <text evidence="1">The sequence shown here is derived from an EMBL/GenBank/DDBJ whole genome shotgun (WGS) entry which is preliminary data.</text>
</comment>
<sequence length="189" mass="20581">MDTPPLPALLEDHPVVASVKDAEGLEDVLRSDCRIVFLLYGTLLDLPEIVARLKNDGRTVLVNVDLLEGFAGKEIVVRYVKEKTDADGILSSKAFMVRAARELGLYAVHRFFLIDSLSYRKLAPQVRASRADCVEILPGCMPRVISWVVADIDVPLIAGGLVCDRDDVFAALKAGAAAVASSNTDVWKM</sequence>
<accession>A0ABP9T4B5</accession>
<dbReference type="Gene3D" id="3.20.20.70">
    <property type="entry name" value="Aldolase class I"/>
    <property type="match status" value="1"/>
</dbReference>
<dbReference type="EMBL" id="BAABJR010000005">
    <property type="protein sequence ID" value="GAA5207838.1"/>
    <property type="molecule type" value="Genomic_DNA"/>
</dbReference>
<dbReference type="PIRSF" id="PIRSF016897">
    <property type="entry name" value="GlpP"/>
    <property type="match status" value="1"/>
</dbReference>
<evidence type="ECO:0000313" key="2">
    <source>
        <dbReference type="Proteomes" id="UP001499878"/>
    </source>
</evidence>
<reference evidence="2" key="1">
    <citation type="journal article" date="2019" name="Int. J. Syst. Evol. Microbiol.">
        <title>The Global Catalogue of Microorganisms (GCM) 10K type strain sequencing project: providing services to taxonomists for standard genome sequencing and annotation.</title>
        <authorList>
            <consortium name="The Broad Institute Genomics Platform"/>
            <consortium name="The Broad Institute Genome Sequencing Center for Infectious Disease"/>
            <person name="Wu L."/>
            <person name="Ma J."/>
        </authorList>
    </citation>
    <scope>NUCLEOTIDE SEQUENCE [LARGE SCALE GENOMIC DNA]</scope>
    <source>
        <strain evidence="2">JCM 18306</strain>
    </source>
</reference>